<dbReference type="KEGG" id="pcx:LPB68_16120"/>
<evidence type="ECO:0000256" key="1">
    <source>
        <dbReference type="ARBA" id="ARBA00004651"/>
    </source>
</evidence>
<dbReference type="AlphaFoldDB" id="A0A162RGM3"/>
<keyword evidence="8" id="KW-1185">Reference proteome</keyword>
<gene>
    <name evidence="7" type="ORF">PNBC_18990</name>
</gene>
<comment type="subcellular location">
    <subcellularLocation>
        <location evidence="1">Cell membrane</location>
        <topology evidence="1">Multi-pass membrane protein</topology>
    </subcellularLocation>
</comment>
<protein>
    <submittedName>
        <fullName evidence="7">Amino acid transporter</fullName>
    </submittedName>
</protein>
<dbReference type="RefSeq" id="WP_068660999.1">
    <property type="nucleotide sequence ID" value="NZ_CP017770.1"/>
</dbReference>
<dbReference type="Proteomes" id="UP000077134">
    <property type="component" value="Unassembled WGS sequence"/>
</dbReference>
<dbReference type="OrthoDB" id="7874789at2"/>
<name>A0A162RGM3_9BACL</name>
<dbReference type="STRING" id="1763538.LPB68_16120"/>
<evidence type="ECO:0000256" key="2">
    <source>
        <dbReference type="ARBA" id="ARBA00022475"/>
    </source>
</evidence>
<comment type="caution">
    <text evidence="7">The sequence shown here is derived from an EMBL/GenBank/DDBJ whole genome shotgun (WGS) entry which is preliminary data.</text>
</comment>
<evidence type="ECO:0000256" key="6">
    <source>
        <dbReference type="SAM" id="Phobius"/>
    </source>
</evidence>
<feature type="transmembrane region" description="Helical" evidence="6">
    <location>
        <begin position="71"/>
        <end position="89"/>
    </location>
</feature>
<evidence type="ECO:0000256" key="4">
    <source>
        <dbReference type="ARBA" id="ARBA00022989"/>
    </source>
</evidence>
<feature type="transmembrane region" description="Helical" evidence="6">
    <location>
        <begin position="109"/>
        <end position="134"/>
    </location>
</feature>
<feature type="transmembrane region" description="Helical" evidence="6">
    <location>
        <begin position="33"/>
        <end position="59"/>
    </location>
</feature>
<organism evidence="7 8">
    <name type="scientific">Paenibacillus crassostreae</name>
    <dbReference type="NCBI Taxonomy" id="1763538"/>
    <lineage>
        <taxon>Bacteria</taxon>
        <taxon>Bacillati</taxon>
        <taxon>Bacillota</taxon>
        <taxon>Bacilli</taxon>
        <taxon>Bacillales</taxon>
        <taxon>Paenibacillaceae</taxon>
        <taxon>Paenibacillus</taxon>
    </lineage>
</organism>
<dbReference type="Pfam" id="PF01810">
    <property type="entry name" value="LysE"/>
    <property type="match status" value="1"/>
</dbReference>
<dbReference type="PANTHER" id="PTHR30086">
    <property type="entry name" value="ARGININE EXPORTER PROTEIN ARGO"/>
    <property type="match status" value="1"/>
</dbReference>
<feature type="transmembrane region" description="Helical" evidence="6">
    <location>
        <begin position="146"/>
        <end position="168"/>
    </location>
</feature>
<evidence type="ECO:0000313" key="8">
    <source>
        <dbReference type="Proteomes" id="UP000077134"/>
    </source>
</evidence>
<evidence type="ECO:0000313" key="7">
    <source>
        <dbReference type="EMBL" id="OAB71597.1"/>
    </source>
</evidence>
<dbReference type="InterPro" id="IPR001123">
    <property type="entry name" value="LeuE-type"/>
</dbReference>
<dbReference type="PANTHER" id="PTHR30086:SF6">
    <property type="entry name" value="AMINO ACID EFFLUX PROTEIN YCGF-RELATED"/>
    <property type="match status" value="1"/>
</dbReference>
<keyword evidence="4 6" id="KW-1133">Transmembrane helix</keyword>
<dbReference type="GO" id="GO:0015171">
    <property type="term" value="F:amino acid transmembrane transporter activity"/>
    <property type="evidence" value="ECO:0007669"/>
    <property type="project" value="TreeGrafter"/>
</dbReference>
<keyword evidence="3 6" id="KW-0812">Transmembrane</keyword>
<keyword evidence="5 6" id="KW-0472">Membrane</keyword>
<feature type="transmembrane region" description="Helical" evidence="6">
    <location>
        <begin position="188"/>
        <end position="207"/>
    </location>
</feature>
<dbReference type="GO" id="GO:0005886">
    <property type="term" value="C:plasma membrane"/>
    <property type="evidence" value="ECO:0007669"/>
    <property type="project" value="UniProtKB-SubCell"/>
</dbReference>
<reference evidence="7 8" key="1">
    <citation type="submission" date="2016-02" db="EMBL/GenBank/DDBJ databases">
        <title>Paenibacillus sp. LPB0068, isolated from Crassostrea gigas.</title>
        <authorList>
            <person name="Shin S.-K."/>
            <person name="Yi H."/>
        </authorList>
    </citation>
    <scope>NUCLEOTIDE SEQUENCE [LARGE SCALE GENOMIC DNA]</scope>
    <source>
        <strain evidence="7 8">LPB0068</strain>
    </source>
</reference>
<evidence type="ECO:0000256" key="3">
    <source>
        <dbReference type="ARBA" id="ARBA00022692"/>
    </source>
</evidence>
<evidence type="ECO:0000256" key="5">
    <source>
        <dbReference type="ARBA" id="ARBA00023136"/>
    </source>
</evidence>
<keyword evidence="2" id="KW-1003">Cell membrane</keyword>
<accession>A0A162RGM3</accession>
<dbReference type="EMBL" id="LSFN01000038">
    <property type="protein sequence ID" value="OAB71597.1"/>
    <property type="molecule type" value="Genomic_DNA"/>
</dbReference>
<proteinExistence type="predicted"/>
<sequence>MNTFIGYIFLGLSLSAPMGPINAAQMDKGLKHGFIHAWVLGLGAIAADIFYMMLVYFGVVHFLNTPFIQTFLWLFGFFVLTYTGVESLIGAHKVTSNEMRSSENLSKSFLSGLFMSLFNPLSILFWLGIYGSVLAKAASMYNLYDLLLYSSAIIIGILIWDITMASVASTFRHLLTDRVQKLISYSSGLSLIGFGCYFGIQACKVLFL</sequence>